<feature type="transmembrane region" description="Helical" evidence="7">
    <location>
        <begin position="534"/>
        <end position="557"/>
    </location>
</feature>
<evidence type="ECO:0000256" key="6">
    <source>
        <dbReference type="SAM" id="MobiDB-lite"/>
    </source>
</evidence>
<sequence length="583" mass="60175">MSERSNAKKREELPPDGRADKASGASQTSTARPGSRPRVLWTEERGSAATESTKEERALKGRLPASGASQTSTAASQTNTSVCLHLPFACMMQVMTTAPEKSSNPTLLIAVLCFGGLLASFMQTLVIPIVGKLPEYLDTSADNASWVITSTLLAAAVGMPIAGRLADMFGKRRVILGCIAAMIVGSVICALTSLVIPMIVGRGLQGLAMGLIPCGISLLRDKLDPARIPGAIATMSATLGVGGAIGLPVAAWITQTFDWHVLFWTSAGLATFTFLLVFTLVSESHVKSPGTFDIIGAVGLTAALVALLLALSKGATWGWTSAMTLGLTAAGVAVLAIWGWFELRTKTPLVDLRTSRQPVIVLTNAASVLVGFSLMAIGLAAPQLLQIPNIPGLVDYGMGETILATGLILAPGGLMMMFLSPVSARLNIVIGPKFTLLIGASVIAAGYVTSVFLMAEPWQILVANIIVSAGVGIGYSAMPALIMSAAPLHQMAAANSLNSLMRSIGTAIASALLATILASSVIDLGGGQSVPSESSFRLVFIVGSVAAIGAALLALSIPNKYVRPTKSLGAIETNDNAEAAQNA</sequence>
<feature type="transmembrane region" description="Helical" evidence="7">
    <location>
        <begin position="231"/>
        <end position="253"/>
    </location>
</feature>
<dbReference type="Pfam" id="PF07690">
    <property type="entry name" value="MFS_1"/>
    <property type="match status" value="1"/>
</dbReference>
<reference evidence="9 10" key="1">
    <citation type="submission" date="2018-06" db="EMBL/GenBank/DDBJ databases">
        <title>Genomic Encyclopedia of Type Strains, Phase IV (KMG-IV): sequencing the most valuable type-strain genomes for metagenomic binning, comparative biology and taxonomic classification.</title>
        <authorList>
            <person name="Goeker M."/>
        </authorList>
    </citation>
    <scope>NUCLEOTIDE SEQUENCE [LARGE SCALE GENOMIC DNA]</scope>
    <source>
        <strain evidence="9 10">DSM 45521</strain>
    </source>
</reference>
<dbReference type="GO" id="GO:0022857">
    <property type="term" value="F:transmembrane transporter activity"/>
    <property type="evidence" value="ECO:0007669"/>
    <property type="project" value="InterPro"/>
</dbReference>
<feature type="transmembrane region" description="Helical" evidence="7">
    <location>
        <begin position="292"/>
        <end position="311"/>
    </location>
</feature>
<protein>
    <submittedName>
        <fullName evidence="9">MFS transporter</fullName>
    </submittedName>
</protein>
<dbReference type="GO" id="GO:0005886">
    <property type="term" value="C:plasma membrane"/>
    <property type="evidence" value="ECO:0007669"/>
    <property type="project" value="UniProtKB-SubCell"/>
</dbReference>
<keyword evidence="2" id="KW-0813">Transport</keyword>
<feature type="transmembrane region" description="Helical" evidence="7">
    <location>
        <begin position="503"/>
        <end position="522"/>
    </location>
</feature>
<dbReference type="PANTHER" id="PTHR42718:SF9">
    <property type="entry name" value="MAJOR FACILITATOR SUPERFAMILY MULTIDRUG TRANSPORTER MFSC"/>
    <property type="match status" value="1"/>
</dbReference>
<keyword evidence="3 7" id="KW-0812">Transmembrane</keyword>
<comment type="subcellular location">
    <subcellularLocation>
        <location evidence="1">Cell membrane</location>
        <topology evidence="1">Multi-pass membrane protein</topology>
    </subcellularLocation>
</comment>
<evidence type="ECO:0000313" key="10">
    <source>
        <dbReference type="Proteomes" id="UP000247591"/>
    </source>
</evidence>
<comment type="caution">
    <text evidence="9">The sequence shown here is derived from an EMBL/GenBank/DDBJ whole genome shotgun (WGS) entry which is preliminary data.</text>
</comment>
<accession>A0A318RN61</accession>
<feature type="transmembrane region" description="Helical" evidence="7">
    <location>
        <begin position="202"/>
        <end position="219"/>
    </location>
</feature>
<dbReference type="InterPro" id="IPR011701">
    <property type="entry name" value="MFS"/>
</dbReference>
<feature type="transmembrane region" description="Helical" evidence="7">
    <location>
        <begin position="461"/>
        <end position="482"/>
    </location>
</feature>
<proteinExistence type="predicted"/>
<feature type="region of interest" description="Disordered" evidence="6">
    <location>
        <begin position="1"/>
        <end position="76"/>
    </location>
</feature>
<dbReference type="EMBL" id="QJSP01000002">
    <property type="protein sequence ID" value="PYE20064.1"/>
    <property type="molecule type" value="Genomic_DNA"/>
</dbReference>
<evidence type="ECO:0000256" key="4">
    <source>
        <dbReference type="ARBA" id="ARBA00022989"/>
    </source>
</evidence>
<dbReference type="SUPFAM" id="SSF103473">
    <property type="entry name" value="MFS general substrate transporter"/>
    <property type="match status" value="2"/>
</dbReference>
<feature type="domain" description="Major facilitator superfamily (MFS) profile" evidence="8">
    <location>
        <begin position="108"/>
        <end position="561"/>
    </location>
</feature>
<dbReference type="Proteomes" id="UP000247591">
    <property type="component" value="Unassembled WGS sequence"/>
</dbReference>
<evidence type="ECO:0000259" key="8">
    <source>
        <dbReference type="PROSITE" id="PS50850"/>
    </source>
</evidence>
<evidence type="ECO:0000256" key="5">
    <source>
        <dbReference type="ARBA" id="ARBA00023136"/>
    </source>
</evidence>
<feature type="compositionally biased region" description="Basic and acidic residues" evidence="6">
    <location>
        <begin position="41"/>
        <end position="59"/>
    </location>
</feature>
<feature type="compositionally biased region" description="Basic and acidic residues" evidence="6">
    <location>
        <begin position="1"/>
        <end position="21"/>
    </location>
</feature>
<keyword evidence="5 7" id="KW-0472">Membrane</keyword>
<gene>
    <name evidence="9" type="ORF">DFR67_102202</name>
</gene>
<feature type="transmembrane region" description="Helical" evidence="7">
    <location>
        <begin position="317"/>
        <end position="338"/>
    </location>
</feature>
<feature type="compositionally biased region" description="Low complexity" evidence="6">
    <location>
        <begin position="65"/>
        <end position="76"/>
    </location>
</feature>
<feature type="transmembrane region" description="Helical" evidence="7">
    <location>
        <begin position="259"/>
        <end position="280"/>
    </location>
</feature>
<name>A0A318RN61_WILLI</name>
<evidence type="ECO:0000256" key="7">
    <source>
        <dbReference type="SAM" id="Phobius"/>
    </source>
</evidence>
<dbReference type="PANTHER" id="PTHR42718">
    <property type="entry name" value="MAJOR FACILITATOR SUPERFAMILY MULTIDRUG TRANSPORTER MFSC"/>
    <property type="match status" value="1"/>
</dbReference>
<dbReference type="AlphaFoldDB" id="A0A318RN61"/>
<dbReference type="CDD" id="cd17504">
    <property type="entry name" value="MFS_MMR_MDR_like"/>
    <property type="match status" value="1"/>
</dbReference>
<feature type="transmembrane region" description="Helical" evidence="7">
    <location>
        <begin position="174"/>
        <end position="196"/>
    </location>
</feature>
<keyword evidence="4 7" id="KW-1133">Transmembrane helix</keyword>
<feature type="transmembrane region" description="Helical" evidence="7">
    <location>
        <begin position="359"/>
        <end position="381"/>
    </location>
</feature>
<evidence type="ECO:0000256" key="2">
    <source>
        <dbReference type="ARBA" id="ARBA00022448"/>
    </source>
</evidence>
<feature type="transmembrane region" description="Helical" evidence="7">
    <location>
        <begin position="401"/>
        <end position="422"/>
    </location>
</feature>
<dbReference type="InterPro" id="IPR020846">
    <property type="entry name" value="MFS_dom"/>
</dbReference>
<feature type="transmembrane region" description="Helical" evidence="7">
    <location>
        <begin position="434"/>
        <end position="455"/>
    </location>
</feature>
<feature type="transmembrane region" description="Helical" evidence="7">
    <location>
        <begin position="107"/>
        <end position="131"/>
    </location>
</feature>
<dbReference type="InterPro" id="IPR036259">
    <property type="entry name" value="MFS_trans_sf"/>
</dbReference>
<evidence type="ECO:0000256" key="3">
    <source>
        <dbReference type="ARBA" id="ARBA00022692"/>
    </source>
</evidence>
<evidence type="ECO:0000313" key="9">
    <source>
        <dbReference type="EMBL" id="PYE20064.1"/>
    </source>
</evidence>
<feature type="transmembrane region" description="Helical" evidence="7">
    <location>
        <begin position="143"/>
        <end position="162"/>
    </location>
</feature>
<organism evidence="9 10">
    <name type="scientific">Williamsia limnetica</name>
    <dbReference type="NCBI Taxonomy" id="882452"/>
    <lineage>
        <taxon>Bacteria</taxon>
        <taxon>Bacillati</taxon>
        <taxon>Actinomycetota</taxon>
        <taxon>Actinomycetes</taxon>
        <taxon>Mycobacteriales</taxon>
        <taxon>Nocardiaceae</taxon>
        <taxon>Williamsia</taxon>
    </lineage>
</organism>
<dbReference type="PROSITE" id="PS50850">
    <property type="entry name" value="MFS"/>
    <property type="match status" value="1"/>
</dbReference>
<evidence type="ECO:0000256" key="1">
    <source>
        <dbReference type="ARBA" id="ARBA00004651"/>
    </source>
</evidence>
<keyword evidence="10" id="KW-1185">Reference proteome</keyword>
<dbReference type="Gene3D" id="1.20.1250.20">
    <property type="entry name" value="MFS general substrate transporter like domains"/>
    <property type="match status" value="2"/>
</dbReference>